<comment type="caution">
    <text evidence="10">The sequence shown here is derived from an EMBL/GenBank/DDBJ whole genome shotgun (WGS) entry which is preliminary data.</text>
</comment>
<evidence type="ECO:0000256" key="5">
    <source>
        <dbReference type="ARBA" id="ARBA00022989"/>
    </source>
</evidence>
<evidence type="ECO:0000256" key="3">
    <source>
        <dbReference type="ARBA" id="ARBA00022448"/>
    </source>
</evidence>
<evidence type="ECO:0000256" key="9">
    <source>
        <dbReference type="SAM" id="MobiDB-lite"/>
    </source>
</evidence>
<dbReference type="EMBL" id="PDCK01000041">
    <property type="protein sequence ID" value="PRQ41763.1"/>
    <property type="molecule type" value="Genomic_DNA"/>
</dbReference>
<dbReference type="STRING" id="74649.A0A2P6R5Q4"/>
<keyword evidence="5" id="KW-1133">Transmembrane helix</keyword>
<keyword evidence="7" id="KW-0472">Membrane</keyword>
<dbReference type="PANTHER" id="PTHR31086">
    <property type="entry name" value="ALUMINUM-ACTIVATED MALATE TRANSPORTER 10"/>
    <property type="match status" value="1"/>
</dbReference>
<reference evidence="10 11" key="1">
    <citation type="journal article" date="2018" name="Nat. Genet.">
        <title>The Rosa genome provides new insights in the design of modern roses.</title>
        <authorList>
            <person name="Bendahmane M."/>
        </authorList>
    </citation>
    <scope>NUCLEOTIDE SEQUENCE [LARGE SCALE GENOMIC DNA]</scope>
    <source>
        <strain evidence="11">cv. Old Blush</strain>
    </source>
</reference>
<dbReference type="OMA" id="DADMMIK"/>
<evidence type="ECO:0000256" key="1">
    <source>
        <dbReference type="ARBA" id="ARBA00004141"/>
    </source>
</evidence>
<name>A0A2P6R5Q4_ROSCH</name>
<dbReference type="AlphaFoldDB" id="A0A2P6R5Q4"/>
<comment type="subcellular location">
    <subcellularLocation>
        <location evidence="1">Membrane</location>
        <topology evidence="1">Multi-pass membrane protein</topology>
    </subcellularLocation>
</comment>
<keyword evidence="11" id="KW-1185">Reference proteome</keyword>
<evidence type="ECO:0000256" key="7">
    <source>
        <dbReference type="ARBA" id="ARBA00023136"/>
    </source>
</evidence>
<dbReference type="Gramene" id="PRQ41763">
    <property type="protein sequence ID" value="PRQ41763"/>
    <property type="gene ID" value="RchiOBHm_Chr3g0450291"/>
</dbReference>
<feature type="region of interest" description="Disordered" evidence="9">
    <location>
        <begin position="120"/>
        <end position="142"/>
    </location>
</feature>
<keyword evidence="3" id="KW-0813">Transport</keyword>
<dbReference type="GO" id="GO:0034220">
    <property type="term" value="P:monoatomic ion transmembrane transport"/>
    <property type="evidence" value="ECO:0007669"/>
    <property type="project" value="UniProtKB-KW"/>
</dbReference>
<sequence length="142" mass="15625">MSNIALKVSSESSRVIKELARTMKTMKKSSTIDYLVGEMNNAVLELQEDLKSLPNLFINPQPLQGADCPEKRNPGVVALMDIMPLVTLVSLLTEIATRIEGMVNAVEELAEMGEYKSIADAKNQNQPVSKTNVPADEHKEKV</sequence>
<evidence type="ECO:0000256" key="6">
    <source>
        <dbReference type="ARBA" id="ARBA00023065"/>
    </source>
</evidence>
<evidence type="ECO:0000256" key="8">
    <source>
        <dbReference type="ARBA" id="ARBA00023303"/>
    </source>
</evidence>
<dbReference type="Proteomes" id="UP000238479">
    <property type="component" value="Chromosome 3"/>
</dbReference>
<comment type="similarity">
    <text evidence="2">Belongs to the aromatic acid exporter (TC 2.A.85) family.</text>
</comment>
<evidence type="ECO:0000256" key="4">
    <source>
        <dbReference type="ARBA" id="ARBA00022692"/>
    </source>
</evidence>
<keyword evidence="4" id="KW-0812">Transmembrane</keyword>
<keyword evidence="6" id="KW-0406">Ion transport</keyword>
<organism evidence="10 11">
    <name type="scientific">Rosa chinensis</name>
    <name type="common">China rose</name>
    <dbReference type="NCBI Taxonomy" id="74649"/>
    <lineage>
        <taxon>Eukaryota</taxon>
        <taxon>Viridiplantae</taxon>
        <taxon>Streptophyta</taxon>
        <taxon>Embryophyta</taxon>
        <taxon>Tracheophyta</taxon>
        <taxon>Spermatophyta</taxon>
        <taxon>Magnoliopsida</taxon>
        <taxon>eudicotyledons</taxon>
        <taxon>Gunneridae</taxon>
        <taxon>Pentapetalae</taxon>
        <taxon>rosids</taxon>
        <taxon>fabids</taxon>
        <taxon>Rosales</taxon>
        <taxon>Rosaceae</taxon>
        <taxon>Rosoideae</taxon>
        <taxon>Rosoideae incertae sedis</taxon>
        <taxon>Rosa</taxon>
    </lineage>
</organism>
<keyword evidence="8" id="KW-0407">Ion channel</keyword>
<accession>A0A2P6R5Q4</accession>
<dbReference type="InterPro" id="IPR020966">
    <property type="entry name" value="ALMT"/>
</dbReference>
<dbReference type="Pfam" id="PF11744">
    <property type="entry name" value="ALMT"/>
    <property type="match status" value="1"/>
</dbReference>
<evidence type="ECO:0000313" key="10">
    <source>
        <dbReference type="EMBL" id="PRQ41763.1"/>
    </source>
</evidence>
<gene>
    <name evidence="10" type="ORF">RchiOBHm_Chr3g0450291</name>
</gene>
<evidence type="ECO:0000256" key="2">
    <source>
        <dbReference type="ARBA" id="ARBA00007079"/>
    </source>
</evidence>
<dbReference type="GO" id="GO:0015743">
    <property type="term" value="P:malate transport"/>
    <property type="evidence" value="ECO:0007669"/>
    <property type="project" value="InterPro"/>
</dbReference>
<protein>
    <submittedName>
        <fullName evidence="10">Putative aluminum-activated malate transporter</fullName>
    </submittedName>
</protein>
<feature type="compositionally biased region" description="Polar residues" evidence="9">
    <location>
        <begin position="122"/>
        <end position="132"/>
    </location>
</feature>
<evidence type="ECO:0000313" key="11">
    <source>
        <dbReference type="Proteomes" id="UP000238479"/>
    </source>
</evidence>
<dbReference type="GO" id="GO:0016020">
    <property type="term" value="C:membrane"/>
    <property type="evidence" value="ECO:0007669"/>
    <property type="project" value="UniProtKB-SubCell"/>
</dbReference>
<proteinExistence type="inferred from homology"/>